<evidence type="ECO:0000256" key="9">
    <source>
        <dbReference type="ARBA" id="ARBA00024993"/>
    </source>
</evidence>
<comment type="cofactor">
    <cofactor evidence="11">
        <name>Zn(2+)</name>
        <dbReference type="ChEBI" id="CHEBI:29105"/>
    </cofactor>
    <text evidence="11">Binds 1 zinc ion per subunit.</text>
</comment>
<comment type="similarity">
    <text evidence="2">Belongs to the beta-class carbonic anhydrase family.</text>
</comment>
<organism evidence="14 15">
    <name type="scientific">Mycobacterium stomatepiae</name>
    <dbReference type="NCBI Taxonomy" id="470076"/>
    <lineage>
        <taxon>Bacteria</taxon>
        <taxon>Bacillati</taxon>
        <taxon>Actinomycetota</taxon>
        <taxon>Actinomycetes</taxon>
        <taxon>Mycobacteriales</taxon>
        <taxon>Mycobacteriaceae</taxon>
        <taxon>Mycobacterium</taxon>
        <taxon>Mycobacterium simiae complex</taxon>
    </lineage>
</organism>
<dbReference type="InterPro" id="IPR015892">
    <property type="entry name" value="Carbonic_anhydrase_CS"/>
</dbReference>
<keyword evidence="15" id="KW-1185">Reference proteome</keyword>
<evidence type="ECO:0000256" key="7">
    <source>
        <dbReference type="ARBA" id="ARBA00023136"/>
    </source>
</evidence>
<feature type="transmembrane region" description="Helical" evidence="12">
    <location>
        <begin position="25"/>
        <end position="45"/>
    </location>
</feature>
<dbReference type="GO" id="GO:0016020">
    <property type="term" value="C:membrane"/>
    <property type="evidence" value="ECO:0007669"/>
    <property type="project" value="UniProtKB-SubCell"/>
</dbReference>
<dbReference type="InterPro" id="IPR011547">
    <property type="entry name" value="SLC26A/SulP_dom"/>
</dbReference>
<keyword evidence="7 12" id="KW-0472">Membrane</keyword>
<reference evidence="14 15" key="1">
    <citation type="journal article" date="2019" name="Emerg. Microbes Infect.">
        <title>Comprehensive subspecies identification of 175 nontuberculous mycobacteria species based on 7547 genomic profiles.</title>
        <authorList>
            <person name="Matsumoto Y."/>
            <person name="Kinjo T."/>
            <person name="Motooka D."/>
            <person name="Nabeya D."/>
            <person name="Jung N."/>
            <person name="Uechi K."/>
            <person name="Horii T."/>
            <person name="Iida T."/>
            <person name="Fujita J."/>
            <person name="Nakamura S."/>
        </authorList>
    </citation>
    <scope>NUCLEOTIDE SEQUENCE [LARGE SCALE GENOMIC DNA]</scope>
    <source>
        <strain evidence="14 15">JCM 17783</strain>
    </source>
</reference>
<dbReference type="EMBL" id="AP022587">
    <property type="protein sequence ID" value="BBY22392.1"/>
    <property type="molecule type" value="Genomic_DNA"/>
</dbReference>
<feature type="binding site" evidence="11">
    <location>
        <position position="637"/>
    </location>
    <ligand>
        <name>Zn(2+)</name>
        <dbReference type="ChEBI" id="CHEBI:29105"/>
    </ligand>
</feature>
<dbReference type="SMART" id="SM00947">
    <property type="entry name" value="Pro_CA"/>
    <property type="match status" value="1"/>
</dbReference>
<comment type="catalytic activity">
    <reaction evidence="10">
        <text>hydrogencarbonate + H(+) = CO2 + H2O</text>
        <dbReference type="Rhea" id="RHEA:10748"/>
        <dbReference type="ChEBI" id="CHEBI:15377"/>
        <dbReference type="ChEBI" id="CHEBI:15378"/>
        <dbReference type="ChEBI" id="CHEBI:16526"/>
        <dbReference type="ChEBI" id="CHEBI:17544"/>
        <dbReference type="EC" id="4.2.1.1"/>
    </reaction>
</comment>
<feature type="transmembrane region" description="Helical" evidence="12">
    <location>
        <begin position="172"/>
        <end position="191"/>
    </location>
</feature>
<evidence type="ECO:0000256" key="4">
    <source>
        <dbReference type="ARBA" id="ARBA00022692"/>
    </source>
</evidence>
<dbReference type="RefSeq" id="WP_163790408.1">
    <property type="nucleotide sequence ID" value="NZ_AP022587.1"/>
</dbReference>
<feature type="transmembrane region" description="Helical" evidence="12">
    <location>
        <begin position="120"/>
        <end position="141"/>
    </location>
</feature>
<evidence type="ECO:0000313" key="15">
    <source>
        <dbReference type="Proteomes" id="UP000467130"/>
    </source>
</evidence>
<evidence type="ECO:0000313" key="14">
    <source>
        <dbReference type="EMBL" id="BBY22392.1"/>
    </source>
</evidence>
<dbReference type="PROSITE" id="PS00704">
    <property type="entry name" value="PROK_CO2_ANHYDRASE_1"/>
    <property type="match status" value="1"/>
</dbReference>
<dbReference type="EC" id="4.2.1.1" evidence="3"/>
<protein>
    <recommendedName>
        <fullName evidence="3">carbonic anhydrase</fullName>
        <ecNumber evidence="3">4.2.1.1</ecNumber>
    </recommendedName>
</protein>
<feature type="transmembrane region" description="Helical" evidence="12">
    <location>
        <begin position="254"/>
        <end position="276"/>
    </location>
</feature>
<feature type="transmembrane region" description="Helical" evidence="12">
    <location>
        <begin position="383"/>
        <end position="414"/>
    </location>
</feature>
<dbReference type="Gene3D" id="3.40.1050.10">
    <property type="entry name" value="Carbonic anhydrase"/>
    <property type="match status" value="1"/>
</dbReference>
<keyword evidence="11" id="KW-0479">Metal-binding</keyword>
<dbReference type="AlphaFoldDB" id="A0A7I7Q8H6"/>
<dbReference type="GO" id="GO:0008270">
    <property type="term" value="F:zinc ion binding"/>
    <property type="evidence" value="ECO:0007669"/>
    <property type="project" value="InterPro"/>
</dbReference>
<accession>A0A7I7Q8H6</accession>
<feature type="transmembrane region" description="Helical" evidence="12">
    <location>
        <begin position="355"/>
        <end position="377"/>
    </location>
</feature>
<feature type="transmembrane region" description="Helical" evidence="12">
    <location>
        <begin position="330"/>
        <end position="348"/>
    </location>
</feature>
<evidence type="ECO:0000256" key="10">
    <source>
        <dbReference type="ARBA" id="ARBA00048348"/>
    </source>
</evidence>
<feature type="transmembrane region" description="Helical" evidence="12">
    <location>
        <begin position="297"/>
        <end position="318"/>
    </location>
</feature>
<comment type="subcellular location">
    <subcellularLocation>
        <location evidence="1">Membrane</location>
        <topology evidence="1">Multi-pass membrane protein</topology>
    </subcellularLocation>
</comment>
<evidence type="ECO:0000256" key="3">
    <source>
        <dbReference type="ARBA" id="ARBA00012925"/>
    </source>
</evidence>
<dbReference type="SUPFAM" id="SSF53056">
    <property type="entry name" value="beta-carbonic anhydrase, cab"/>
    <property type="match status" value="1"/>
</dbReference>
<keyword evidence="8" id="KW-0456">Lyase</keyword>
<feature type="transmembrane region" description="Helical" evidence="12">
    <location>
        <begin position="198"/>
        <end position="217"/>
    </location>
</feature>
<keyword evidence="6 12" id="KW-1133">Transmembrane helix</keyword>
<dbReference type="Proteomes" id="UP000467130">
    <property type="component" value="Chromosome"/>
</dbReference>
<evidence type="ECO:0000256" key="11">
    <source>
        <dbReference type="PIRSR" id="PIRSR601765-1"/>
    </source>
</evidence>
<evidence type="ECO:0000256" key="6">
    <source>
        <dbReference type="ARBA" id="ARBA00022989"/>
    </source>
</evidence>
<dbReference type="Pfam" id="PF00916">
    <property type="entry name" value="Sulfate_transp"/>
    <property type="match status" value="1"/>
</dbReference>
<sequence>MNAPTSDVVETAESGSVLRNLRHDVPASLVVFLVALPLSLGIAIASGAPLAAGLIAAVVGGIVAGTFGGSSVQVSGPAAGLTVVVAGLIDDLGFPMLCLMTIGAGALQIAFGLSRLARAALAIAPVVVHAMLAGIGVTIILQQVHVLMGGPSHSSAWQNLIALPNGILHHELHEVITGGTVIAILLAWSRLPAKVRLIPAPLVAIVAATALAIVAGLDTDRISLSGNFFDALNLAHISGTSPKGVPWLDETEDIIVGVLTIALIASVESLLCAVGVDKLHSGPRTNFDREIIGQGTANVVSGLVGGLPITGVIVRSSANVAAGVRTRMSAVLHGVWVLLFASLFTDLVELIPKAALAGLLIVVGAQLIKLAHIKLAWRTGNFAVYAVTLASVVFLNLLEGVIIGLAVAIGFLLVRVTRAPVAVQPIGGDQSKQWRIDIDGTLSFLLLPRLTKALASVPQGSEVTLNLNADYIDDSVSETIEDWQRTHEARGGVVVIVETTGAKLQNAHASPPKRHFATNPIGLVPWRSPRANHENNGDATILDRVDEYHRNGSAVLHQHIAGLGGAQDPYALFLTCADSRILPNVITASGPGDLYTVRNFGNLVPTSADDRSVDAAIEFAASQLGVRSVVICGHSSCAAMTVLLEGESDHPTTAMGQWLEYAGESLNAYRDHHPARASAESVGYSEIDQLSIVNLAIQLERLTHHPILAPAVASGDIQVVGIFFDIATTRVYEVTPHGIVCPEEPIRAEGVLPEGRTRRSALPH</sequence>
<keyword evidence="4 12" id="KW-0812">Transmembrane</keyword>
<name>A0A7I7Q8H6_9MYCO</name>
<dbReference type="InterPro" id="IPR001902">
    <property type="entry name" value="SLC26A/SulP_fam"/>
</dbReference>
<evidence type="ECO:0000256" key="12">
    <source>
        <dbReference type="SAM" id="Phobius"/>
    </source>
</evidence>
<feature type="transmembrane region" description="Helical" evidence="12">
    <location>
        <begin position="52"/>
        <end position="72"/>
    </location>
</feature>
<dbReference type="GO" id="GO:0055085">
    <property type="term" value="P:transmembrane transport"/>
    <property type="evidence" value="ECO:0007669"/>
    <property type="project" value="InterPro"/>
</dbReference>
<dbReference type="InterPro" id="IPR001765">
    <property type="entry name" value="Carbonic_anhydrase"/>
</dbReference>
<evidence type="ECO:0000256" key="2">
    <source>
        <dbReference type="ARBA" id="ARBA00006217"/>
    </source>
</evidence>
<gene>
    <name evidence="14" type="ORF">MSTO_25970</name>
</gene>
<feature type="binding site" evidence="11">
    <location>
        <position position="578"/>
    </location>
    <ligand>
        <name>Zn(2+)</name>
        <dbReference type="ChEBI" id="CHEBI:29105"/>
    </ligand>
</feature>
<keyword evidence="5 11" id="KW-0862">Zinc</keyword>
<feature type="domain" description="SLC26A/SulP transporter" evidence="13">
    <location>
        <begin position="21"/>
        <end position="385"/>
    </location>
</feature>
<evidence type="ECO:0000256" key="8">
    <source>
        <dbReference type="ARBA" id="ARBA00023239"/>
    </source>
</evidence>
<dbReference type="Pfam" id="PF00484">
    <property type="entry name" value="Pro_CA"/>
    <property type="match status" value="1"/>
</dbReference>
<evidence type="ECO:0000256" key="1">
    <source>
        <dbReference type="ARBA" id="ARBA00004141"/>
    </source>
</evidence>
<feature type="binding site" evidence="11">
    <location>
        <position position="634"/>
    </location>
    <ligand>
        <name>Zn(2+)</name>
        <dbReference type="ChEBI" id="CHEBI:29105"/>
    </ligand>
</feature>
<dbReference type="GO" id="GO:0004089">
    <property type="term" value="F:carbonate dehydratase activity"/>
    <property type="evidence" value="ECO:0007669"/>
    <property type="project" value="UniProtKB-EC"/>
</dbReference>
<evidence type="ECO:0000256" key="5">
    <source>
        <dbReference type="ARBA" id="ARBA00022833"/>
    </source>
</evidence>
<dbReference type="KEGG" id="msto:MSTO_25970"/>
<dbReference type="PANTHER" id="PTHR11814">
    <property type="entry name" value="SULFATE TRANSPORTER"/>
    <property type="match status" value="1"/>
</dbReference>
<dbReference type="InterPro" id="IPR036874">
    <property type="entry name" value="Carbonic_anhydrase_sf"/>
</dbReference>
<feature type="binding site" evidence="11">
    <location>
        <position position="576"/>
    </location>
    <ligand>
        <name>Zn(2+)</name>
        <dbReference type="ChEBI" id="CHEBI:29105"/>
    </ligand>
</feature>
<feature type="transmembrane region" description="Helical" evidence="12">
    <location>
        <begin position="92"/>
        <end position="113"/>
    </location>
</feature>
<proteinExistence type="inferred from homology"/>
<dbReference type="GO" id="GO:0015976">
    <property type="term" value="P:carbon utilization"/>
    <property type="evidence" value="ECO:0007669"/>
    <property type="project" value="InterPro"/>
</dbReference>
<comment type="function">
    <text evidence="9">Catalyzes the reversible hydration of carbon dioxide to form bicarbonate.</text>
</comment>
<evidence type="ECO:0000259" key="13">
    <source>
        <dbReference type="Pfam" id="PF00916"/>
    </source>
</evidence>